<accession>A0A832I604</accession>
<comment type="caution">
    <text evidence="1">The sequence shown here is derived from an EMBL/GenBank/DDBJ whole genome shotgun (WGS) entry which is preliminary data.</text>
</comment>
<dbReference type="PROSITE" id="PS51257">
    <property type="entry name" value="PROKAR_LIPOPROTEIN"/>
    <property type="match status" value="1"/>
</dbReference>
<evidence type="ECO:0000313" key="1">
    <source>
        <dbReference type="EMBL" id="HGZ44209.1"/>
    </source>
</evidence>
<protein>
    <submittedName>
        <fullName evidence="1">Uncharacterized protein</fullName>
    </submittedName>
</protein>
<reference evidence="1" key="1">
    <citation type="journal article" date="2020" name="mSystems">
        <title>Genome- and Community-Level Interaction Insights into Carbon Utilization and Element Cycling Functions of Hydrothermarchaeota in Hydrothermal Sediment.</title>
        <authorList>
            <person name="Zhou Z."/>
            <person name="Liu Y."/>
            <person name="Xu W."/>
            <person name="Pan J."/>
            <person name="Luo Z.H."/>
            <person name="Li M."/>
        </authorList>
    </citation>
    <scope>NUCLEOTIDE SEQUENCE [LARGE SCALE GENOMIC DNA]</scope>
    <source>
        <strain evidence="1">SpSt-381</strain>
    </source>
</reference>
<gene>
    <name evidence="1" type="ORF">ENR23_12485</name>
</gene>
<dbReference type="AlphaFoldDB" id="A0A832I604"/>
<proteinExistence type="predicted"/>
<sequence length="121" mass="12337">MKRTRMLVVAAVAAALAAGCAGDMVQQVLAKPETAAQVMEAIAGNSGLAGQMVDRLLGADSTRTMLVERLFADPAAAEAVAGMVAKNQGMLDGVIGAAVRDSATREHVLALFKGIQMAAGR</sequence>
<name>A0A832I604_UNCEI</name>
<dbReference type="EMBL" id="DSQF01000025">
    <property type="protein sequence ID" value="HGZ44209.1"/>
    <property type="molecule type" value="Genomic_DNA"/>
</dbReference>
<organism evidence="1">
    <name type="scientific">Eiseniibacteriota bacterium</name>
    <dbReference type="NCBI Taxonomy" id="2212470"/>
    <lineage>
        <taxon>Bacteria</taxon>
        <taxon>Candidatus Eiseniibacteriota</taxon>
    </lineage>
</organism>